<feature type="transmembrane region" description="Helical" evidence="12">
    <location>
        <begin position="33"/>
        <end position="57"/>
    </location>
</feature>
<feature type="binding site" evidence="12">
    <location>
        <position position="77"/>
    </location>
    <ligand>
        <name>Na(+)</name>
        <dbReference type="ChEBI" id="CHEBI:29101"/>
        <note>structural</note>
    </ligand>
</feature>
<evidence type="ECO:0000256" key="7">
    <source>
        <dbReference type="ARBA" id="ARBA00023065"/>
    </source>
</evidence>
<feature type="transmembrane region" description="Helical" evidence="12">
    <location>
        <begin position="64"/>
        <end position="83"/>
    </location>
</feature>
<evidence type="ECO:0000256" key="5">
    <source>
        <dbReference type="ARBA" id="ARBA00022989"/>
    </source>
</evidence>
<dbReference type="EMBL" id="BSFI01000022">
    <property type="protein sequence ID" value="GLK69447.1"/>
    <property type="molecule type" value="Genomic_DNA"/>
</dbReference>
<comment type="function">
    <text evidence="12">Fluoride-specific ion channel. Important for reducing fluoride concentration in the cell, thus reducing its toxicity.</text>
</comment>
<keyword evidence="6 12" id="KW-0915">Sodium</keyword>
<keyword evidence="8 12" id="KW-0472">Membrane</keyword>
<evidence type="ECO:0000313" key="13">
    <source>
        <dbReference type="EMBL" id="GLK69447.1"/>
    </source>
</evidence>
<dbReference type="InterPro" id="IPR003691">
    <property type="entry name" value="FluC"/>
</dbReference>
<evidence type="ECO:0000256" key="6">
    <source>
        <dbReference type="ARBA" id="ARBA00023053"/>
    </source>
</evidence>
<accession>A0A9W6MX30</accession>
<dbReference type="Pfam" id="PF02537">
    <property type="entry name" value="CRCB"/>
    <property type="match status" value="1"/>
</dbReference>
<comment type="subcellular location">
    <subcellularLocation>
        <location evidence="1 12">Cell membrane</location>
        <topology evidence="1 12">Multi-pass membrane protein</topology>
    </subcellularLocation>
</comment>
<protein>
    <recommendedName>
        <fullName evidence="12">Fluoride-specific ion channel FluC</fullName>
    </recommendedName>
</protein>
<dbReference type="PANTHER" id="PTHR28259">
    <property type="entry name" value="FLUORIDE EXPORT PROTEIN 1-RELATED"/>
    <property type="match status" value="1"/>
</dbReference>
<gene>
    <name evidence="12 13" type="primary">crcB</name>
    <name evidence="12" type="synonym">fluC</name>
    <name evidence="13" type="ORF">GCM10008179_30850</name>
</gene>
<dbReference type="RefSeq" id="WP_271169673.1">
    <property type="nucleotide sequence ID" value="NZ_BSFI01000022.1"/>
</dbReference>
<keyword evidence="12" id="KW-0479">Metal-binding</keyword>
<evidence type="ECO:0000256" key="3">
    <source>
        <dbReference type="ARBA" id="ARBA00022519"/>
    </source>
</evidence>
<dbReference type="NCBIfam" id="TIGR00494">
    <property type="entry name" value="crcB"/>
    <property type="match status" value="1"/>
</dbReference>
<keyword evidence="12" id="KW-0813">Transport</keyword>
<proteinExistence type="inferred from homology"/>
<dbReference type="NCBIfam" id="NF010791">
    <property type="entry name" value="PRK14195.1"/>
    <property type="match status" value="1"/>
</dbReference>
<keyword evidence="2 12" id="KW-1003">Cell membrane</keyword>
<comment type="catalytic activity">
    <reaction evidence="11">
        <text>fluoride(in) = fluoride(out)</text>
        <dbReference type="Rhea" id="RHEA:76159"/>
        <dbReference type="ChEBI" id="CHEBI:17051"/>
    </reaction>
    <physiologicalReaction direction="left-to-right" evidence="11">
        <dbReference type="Rhea" id="RHEA:76160"/>
    </physiologicalReaction>
</comment>
<dbReference type="HAMAP" id="MF_00454">
    <property type="entry name" value="FluC"/>
    <property type="match status" value="1"/>
</dbReference>
<comment type="activity regulation">
    <text evidence="12">Na(+) is not transported, but it plays an essential structural role and its presence is essential for fluoride channel function.</text>
</comment>
<evidence type="ECO:0000256" key="10">
    <source>
        <dbReference type="ARBA" id="ARBA00035120"/>
    </source>
</evidence>
<comment type="similarity">
    <text evidence="10 12">Belongs to the fluoride channel Fluc/FEX (TC 1.A.43) family.</text>
</comment>
<feature type="transmembrane region" description="Helical" evidence="12">
    <location>
        <begin position="95"/>
        <end position="119"/>
    </location>
</feature>
<dbReference type="PANTHER" id="PTHR28259:SF1">
    <property type="entry name" value="FLUORIDE EXPORT PROTEIN 1-RELATED"/>
    <property type="match status" value="1"/>
</dbReference>
<evidence type="ECO:0000256" key="2">
    <source>
        <dbReference type="ARBA" id="ARBA00022475"/>
    </source>
</evidence>
<evidence type="ECO:0000256" key="9">
    <source>
        <dbReference type="ARBA" id="ARBA00023303"/>
    </source>
</evidence>
<dbReference type="GO" id="GO:0140114">
    <property type="term" value="P:cellular detoxification of fluoride"/>
    <property type="evidence" value="ECO:0007669"/>
    <property type="project" value="UniProtKB-UniRule"/>
</dbReference>
<keyword evidence="3" id="KW-0997">Cell inner membrane</keyword>
<dbReference type="GO" id="GO:0046872">
    <property type="term" value="F:metal ion binding"/>
    <property type="evidence" value="ECO:0007669"/>
    <property type="project" value="UniProtKB-KW"/>
</dbReference>
<evidence type="ECO:0000313" key="14">
    <source>
        <dbReference type="Proteomes" id="UP001143372"/>
    </source>
</evidence>
<keyword evidence="9 12" id="KW-0407">Ion channel</keyword>
<evidence type="ECO:0000256" key="1">
    <source>
        <dbReference type="ARBA" id="ARBA00004651"/>
    </source>
</evidence>
<keyword evidence="7 12" id="KW-0406">Ion transport</keyword>
<evidence type="ECO:0000256" key="12">
    <source>
        <dbReference type="HAMAP-Rule" id="MF_00454"/>
    </source>
</evidence>
<reference evidence="13" key="1">
    <citation type="journal article" date="2014" name="Int. J. Syst. Evol. Microbiol.">
        <title>Complete genome sequence of Corynebacterium casei LMG S-19264T (=DSM 44701T), isolated from a smear-ripened cheese.</title>
        <authorList>
            <consortium name="US DOE Joint Genome Institute (JGI-PGF)"/>
            <person name="Walter F."/>
            <person name="Albersmeier A."/>
            <person name="Kalinowski J."/>
            <person name="Ruckert C."/>
        </authorList>
    </citation>
    <scope>NUCLEOTIDE SEQUENCE</scope>
    <source>
        <strain evidence="13">VKM B-2347</strain>
    </source>
</reference>
<keyword evidence="4 12" id="KW-0812">Transmembrane</keyword>
<dbReference type="NCBIfam" id="NF010794">
    <property type="entry name" value="PRK14198.1"/>
    <property type="match status" value="1"/>
</dbReference>
<evidence type="ECO:0000256" key="8">
    <source>
        <dbReference type="ARBA" id="ARBA00023136"/>
    </source>
</evidence>
<dbReference type="GO" id="GO:0005886">
    <property type="term" value="C:plasma membrane"/>
    <property type="evidence" value="ECO:0007669"/>
    <property type="project" value="UniProtKB-SubCell"/>
</dbReference>
<feature type="binding site" evidence="12">
    <location>
        <position position="74"/>
    </location>
    <ligand>
        <name>Na(+)</name>
        <dbReference type="ChEBI" id="CHEBI:29101"/>
        <note>structural</note>
    </ligand>
</feature>
<comment type="caution">
    <text evidence="13">The sequence shown here is derived from an EMBL/GenBank/DDBJ whole genome shotgun (WGS) entry which is preliminary data.</text>
</comment>
<dbReference type="GO" id="GO:0062054">
    <property type="term" value="F:fluoride channel activity"/>
    <property type="evidence" value="ECO:0007669"/>
    <property type="project" value="UniProtKB-UniRule"/>
</dbReference>
<dbReference type="AlphaFoldDB" id="A0A9W6MX30"/>
<organism evidence="13 14">
    <name type="scientific">Hansschlegelia plantiphila</name>
    <dbReference type="NCBI Taxonomy" id="374655"/>
    <lineage>
        <taxon>Bacteria</taxon>
        <taxon>Pseudomonadati</taxon>
        <taxon>Pseudomonadota</taxon>
        <taxon>Alphaproteobacteria</taxon>
        <taxon>Hyphomicrobiales</taxon>
        <taxon>Methylopilaceae</taxon>
        <taxon>Hansschlegelia</taxon>
    </lineage>
</organism>
<keyword evidence="14" id="KW-1185">Reference proteome</keyword>
<dbReference type="NCBIfam" id="NF010805">
    <property type="entry name" value="PRK14209.1"/>
    <property type="match status" value="1"/>
</dbReference>
<keyword evidence="5 12" id="KW-1133">Transmembrane helix</keyword>
<evidence type="ECO:0000256" key="4">
    <source>
        <dbReference type="ARBA" id="ARBA00022692"/>
    </source>
</evidence>
<sequence>MIPVLLVAVGGALGSVARYLVNVCATRMFGLGFPWGTLTVNVVGGFVMGMLAALLALKGGSQELRVFLLTGVLGGFTTFSAFSLDTVTLWERGEIGLAGAYVAASFALSICALVAGLALGRALG</sequence>
<name>A0A9W6MX30_9HYPH</name>
<evidence type="ECO:0000256" key="11">
    <source>
        <dbReference type="ARBA" id="ARBA00035585"/>
    </source>
</evidence>
<dbReference type="Proteomes" id="UP001143372">
    <property type="component" value="Unassembled WGS sequence"/>
</dbReference>
<reference evidence="13" key="2">
    <citation type="submission" date="2023-01" db="EMBL/GenBank/DDBJ databases">
        <authorList>
            <person name="Sun Q."/>
            <person name="Evtushenko L."/>
        </authorList>
    </citation>
    <scope>NUCLEOTIDE SEQUENCE</scope>
    <source>
        <strain evidence="13">VKM B-2347</strain>
    </source>
</reference>